<keyword evidence="3" id="KW-1185">Reference proteome</keyword>
<dbReference type="PROSITE" id="PS51257">
    <property type="entry name" value="PROKAR_LIPOPROTEIN"/>
    <property type="match status" value="1"/>
</dbReference>
<protein>
    <submittedName>
        <fullName evidence="2">PGPGW domain-containing protein</fullName>
    </submittedName>
</protein>
<proteinExistence type="predicted"/>
<keyword evidence="1" id="KW-0812">Transmembrane</keyword>
<accession>A0ABV6JP23</accession>
<comment type="caution">
    <text evidence="2">The sequence shown here is derived from an EMBL/GenBank/DDBJ whole genome shotgun (WGS) entry which is preliminary data.</text>
</comment>
<dbReference type="EMBL" id="JBHLUN010000002">
    <property type="protein sequence ID" value="MFC0407471.1"/>
    <property type="molecule type" value="Genomic_DNA"/>
</dbReference>
<keyword evidence="1" id="KW-1133">Transmembrane helix</keyword>
<dbReference type="InterPro" id="IPR019099">
    <property type="entry name" value="Uncharacterised_PGPGW_TM"/>
</dbReference>
<keyword evidence="1" id="KW-0472">Membrane</keyword>
<evidence type="ECO:0000313" key="2">
    <source>
        <dbReference type="EMBL" id="MFC0407471.1"/>
    </source>
</evidence>
<gene>
    <name evidence="2" type="ORF">ACFFGY_04375</name>
</gene>
<evidence type="ECO:0000313" key="3">
    <source>
        <dbReference type="Proteomes" id="UP001589865"/>
    </source>
</evidence>
<sequence>MAQHHGKRPSLARKIGGWSLLVLGVLGCVLPFLQGFLFLALGLFVLRDQYDWSARWWAKIEDRWPSMTGKVERLEARCAETLNRWGRGVRRVFARA</sequence>
<evidence type="ECO:0000256" key="1">
    <source>
        <dbReference type="SAM" id="Phobius"/>
    </source>
</evidence>
<dbReference type="Pfam" id="PF09656">
    <property type="entry name" value="PGPGW"/>
    <property type="match status" value="1"/>
</dbReference>
<dbReference type="RefSeq" id="WP_377043171.1">
    <property type="nucleotide sequence ID" value="NZ_JBHLUN010000002.1"/>
</dbReference>
<feature type="transmembrane region" description="Helical" evidence="1">
    <location>
        <begin position="20"/>
        <end position="46"/>
    </location>
</feature>
<organism evidence="2 3">
    <name type="scientific">Roseomonas elaeocarpi</name>
    <dbReference type="NCBI Taxonomy" id="907779"/>
    <lineage>
        <taxon>Bacteria</taxon>
        <taxon>Pseudomonadati</taxon>
        <taxon>Pseudomonadota</taxon>
        <taxon>Alphaproteobacteria</taxon>
        <taxon>Acetobacterales</taxon>
        <taxon>Roseomonadaceae</taxon>
        <taxon>Roseomonas</taxon>
    </lineage>
</organism>
<dbReference type="Proteomes" id="UP001589865">
    <property type="component" value="Unassembled WGS sequence"/>
</dbReference>
<reference evidence="2 3" key="1">
    <citation type="submission" date="2024-09" db="EMBL/GenBank/DDBJ databases">
        <authorList>
            <person name="Sun Q."/>
            <person name="Mori K."/>
        </authorList>
    </citation>
    <scope>NUCLEOTIDE SEQUENCE [LARGE SCALE GENOMIC DNA]</scope>
    <source>
        <strain evidence="2 3">TBRC 5777</strain>
    </source>
</reference>
<name>A0ABV6JP23_9PROT</name>